<feature type="transmembrane region" description="Helical" evidence="2">
    <location>
        <begin position="312"/>
        <end position="331"/>
    </location>
</feature>
<accession>A0A835GCR9</accession>
<proteinExistence type="inferred from homology"/>
<reference evidence="3" key="1">
    <citation type="submission" date="2020-08" db="EMBL/GenBank/DDBJ databases">
        <title>Spodoptera exigua strain:BAW_Kor-Di-RS1 Genome sequencing and assembly.</title>
        <authorList>
            <person name="Kim J."/>
            <person name="Nam H.Y."/>
            <person name="Kwon M."/>
            <person name="Choi J.H."/>
            <person name="Cho S.R."/>
            <person name="Kim G.-H."/>
        </authorList>
    </citation>
    <scope>NUCLEOTIDE SEQUENCE</scope>
    <source>
        <strain evidence="3">BAW_Kor-Di-RS1</strain>
        <tissue evidence="3">Whole-body</tissue>
    </source>
</reference>
<name>A0A835GCR9_SPOEX</name>
<feature type="transmembrane region" description="Helical" evidence="2">
    <location>
        <begin position="466"/>
        <end position="485"/>
    </location>
</feature>
<evidence type="ECO:0000256" key="1">
    <source>
        <dbReference type="ARBA" id="ARBA00007367"/>
    </source>
</evidence>
<dbReference type="Proteomes" id="UP000648187">
    <property type="component" value="Unassembled WGS sequence"/>
</dbReference>
<feature type="transmembrane region" description="Helical" evidence="2">
    <location>
        <begin position="275"/>
        <end position="300"/>
    </location>
</feature>
<dbReference type="PANTHER" id="PTHR31102">
    <property type="match status" value="1"/>
</dbReference>
<dbReference type="GO" id="GO:0098662">
    <property type="term" value="P:inorganic cation transmembrane transport"/>
    <property type="evidence" value="ECO:0007669"/>
    <property type="project" value="TreeGrafter"/>
</dbReference>
<evidence type="ECO:0000313" key="3">
    <source>
        <dbReference type="EMBL" id="KAF9414717.1"/>
    </source>
</evidence>
<feature type="transmembrane region" description="Helical" evidence="2">
    <location>
        <begin position="208"/>
        <end position="227"/>
    </location>
</feature>
<feature type="transmembrane region" description="Helical" evidence="2">
    <location>
        <begin position="368"/>
        <end position="387"/>
    </location>
</feature>
<feature type="transmembrane region" description="Helical" evidence="2">
    <location>
        <begin position="394"/>
        <end position="416"/>
    </location>
</feature>
<feature type="transmembrane region" description="Helical" evidence="2">
    <location>
        <begin position="173"/>
        <end position="196"/>
    </location>
</feature>
<comment type="similarity">
    <text evidence="1">Belongs to the monovalent cation:proton antiporter 1 (CPA1) transporter (TC 2.A.36) family.</text>
</comment>
<evidence type="ECO:0000256" key="2">
    <source>
        <dbReference type="SAM" id="Phobius"/>
    </source>
</evidence>
<feature type="transmembrane region" description="Helical" evidence="2">
    <location>
        <begin position="55"/>
        <end position="74"/>
    </location>
</feature>
<protein>
    <submittedName>
        <fullName evidence="3">Uncharacterized protein</fullName>
    </submittedName>
</protein>
<comment type="caution">
    <text evidence="3">The sequence shown here is derived from an EMBL/GenBank/DDBJ whole genome shotgun (WGS) entry which is preliminary data.</text>
</comment>
<keyword evidence="2" id="KW-1133">Transmembrane helix</keyword>
<organism evidence="3 4">
    <name type="scientific">Spodoptera exigua</name>
    <name type="common">Beet armyworm</name>
    <name type="synonym">Noctua fulgens</name>
    <dbReference type="NCBI Taxonomy" id="7107"/>
    <lineage>
        <taxon>Eukaryota</taxon>
        <taxon>Metazoa</taxon>
        <taxon>Ecdysozoa</taxon>
        <taxon>Arthropoda</taxon>
        <taxon>Hexapoda</taxon>
        <taxon>Insecta</taxon>
        <taxon>Pterygota</taxon>
        <taxon>Neoptera</taxon>
        <taxon>Endopterygota</taxon>
        <taxon>Lepidoptera</taxon>
        <taxon>Glossata</taxon>
        <taxon>Ditrysia</taxon>
        <taxon>Noctuoidea</taxon>
        <taxon>Noctuidae</taxon>
        <taxon>Amphipyrinae</taxon>
        <taxon>Spodoptera</taxon>
    </lineage>
</organism>
<dbReference type="PANTHER" id="PTHR31102:SF1">
    <property type="entry name" value="CATION_H+ EXCHANGER DOMAIN-CONTAINING PROTEIN"/>
    <property type="match status" value="1"/>
</dbReference>
<dbReference type="AlphaFoldDB" id="A0A835GCR9"/>
<keyword evidence="4" id="KW-1185">Reference proteome</keyword>
<keyword evidence="2" id="KW-0812">Transmembrane</keyword>
<evidence type="ECO:0000313" key="4">
    <source>
        <dbReference type="Proteomes" id="UP000648187"/>
    </source>
</evidence>
<keyword evidence="2" id="KW-0472">Membrane</keyword>
<gene>
    <name evidence="3" type="ORF">HW555_007495</name>
</gene>
<dbReference type="InterPro" id="IPR051843">
    <property type="entry name" value="CPA1_transporter"/>
</dbReference>
<feature type="transmembrane region" description="Helical" evidence="2">
    <location>
        <begin position="112"/>
        <end position="130"/>
    </location>
</feature>
<sequence length="554" mass="61107">MNEDDSLLVTSMNRQGIAMRDSVTPELTFNYSSQKNVFDDDKKENNSCTAATRTGLHYLTIVFLGLASWAVLWCAFGNEWSWNGRWFKPAVVVAIAWATGELLQMTTTLPPLLAALLTGIIARNIGYLDMRHYTELDSFMRKIYPFIILGKGSLGWNLTYMKNNWKQVAALGVLPWTAEVVTLAVCLNQLLGYPWIMGSYLPSPYVRFLLGSIYASVSCPVLMPTVVKLTAGKNLGQNWPQLICTAGGTDTALSVGVSGVIHSFIMYEGDDAYRYIRAACALFLGAAVGVMWGSLAKFLPHSRDVYVTELRVLYVVVGGFCALFITSQFGWGGTGGIAVLACNATAAHYWAKSGWKLNNNPAATAYRIMWSSVEPALFAFTGTFFVIHPSISKLMLVGFGILFVCLAVRLIVAYLVCTTLTVRERLFVCCTWVPKSIVEAVLCPVAINAFIARGDHNEVQMEYAEYIMKLIVQAILITTPIGYLLTNHLGPILLKEKHKKCENASHLIVSYENPLIKRRRSNKLEAGVRRALAAAAPVRADPGARPYTAPRFTT</sequence>
<dbReference type="EMBL" id="JACKWZ010000127">
    <property type="protein sequence ID" value="KAF9414717.1"/>
    <property type="molecule type" value="Genomic_DNA"/>
</dbReference>